<dbReference type="KEGG" id="hws:RNZ46_09125"/>
<proteinExistence type="predicted"/>
<organism evidence="1 2">
    <name type="scientific">Hwangdonia lutea</name>
    <dbReference type="NCBI Taxonomy" id="3075823"/>
    <lineage>
        <taxon>Bacteria</taxon>
        <taxon>Pseudomonadati</taxon>
        <taxon>Bacteroidota</taxon>
        <taxon>Flavobacteriia</taxon>
        <taxon>Flavobacteriales</taxon>
        <taxon>Flavobacteriaceae</taxon>
        <taxon>Hwangdonia</taxon>
    </lineage>
</organism>
<dbReference type="Proteomes" id="UP001302486">
    <property type="component" value="Chromosome"/>
</dbReference>
<gene>
    <name evidence="1" type="ORF">RNZ46_09125</name>
</gene>
<protein>
    <recommendedName>
        <fullName evidence="3">Lipoprotein</fullName>
    </recommendedName>
</protein>
<accession>A0AA97EJE3</accession>
<dbReference type="PROSITE" id="PS51257">
    <property type="entry name" value="PROKAR_LIPOPROTEIN"/>
    <property type="match status" value="1"/>
</dbReference>
<name>A0AA97EJE3_9FLAO</name>
<dbReference type="RefSeq" id="WP_316981902.1">
    <property type="nucleotide sequence ID" value="NZ_CP136521.1"/>
</dbReference>
<dbReference type="EMBL" id="CP136521">
    <property type="protein sequence ID" value="WOD42157.1"/>
    <property type="molecule type" value="Genomic_DNA"/>
</dbReference>
<evidence type="ECO:0000313" key="1">
    <source>
        <dbReference type="EMBL" id="WOD42157.1"/>
    </source>
</evidence>
<dbReference type="AlphaFoldDB" id="A0AA97EJE3"/>
<sequence>MRTIKNVLLIIVITIIGFSCENKDGGDSALVLEAGAVPNMTKAPGSDGIIDLVRLNSGEVLTIAFNADLAQGETPASVDIIAAYVSLAGPAYTTTLASNVSLPLDYSLTTNDIIAAFSELNSADDIKLGDILRISTRFTMPDGRVLSILNNDGTDNTGTTLSNSKLVTIVINYPVSCPSDIGGTYLVSSTGTGCCGVAPISNYEYTVTVTDNGGGSYSLSDFSGGAYDGLFCGPFGICGDASTGNITDVCGTLNGSAPDCCGDNIAFSGTVNDDGTWSVEVTSGFIAATSVWTKQ</sequence>
<reference evidence="2" key="1">
    <citation type="submission" date="2024-06" db="EMBL/GenBank/DDBJ databases">
        <title>Hwangdonia haimaensis gen. nov., sp. nov., a member of the family Flavobacteriaceae isolated from the haima cold seep.</title>
        <authorList>
            <person name="Li J."/>
        </authorList>
    </citation>
    <scope>NUCLEOTIDE SEQUENCE [LARGE SCALE GENOMIC DNA]</scope>
    <source>
        <strain evidence="2">SCSIO 19198</strain>
    </source>
</reference>
<keyword evidence="2" id="KW-1185">Reference proteome</keyword>
<evidence type="ECO:0008006" key="3">
    <source>
        <dbReference type="Google" id="ProtNLM"/>
    </source>
</evidence>
<evidence type="ECO:0000313" key="2">
    <source>
        <dbReference type="Proteomes" id="UP001302486"/>
    </source>
</evidence>